<dbReference type="EMBL" id="JAEAGR010000013">
    <property type="protein sequence ID" value="MBH1941632.1"/>
    <property type="molecule type" value="Genomic_DNA"/>
</dbReference>
<keyword evidence="2" id="KW-1185">Reference proteome</keyword>
<proteinExistence type="predicted"/>
<organism evidence="1 2">
    <name type="scientific">Mobilitalea sibirica</name>
    <dbReference type="NCBI Taxonomy" id="1462919"/>
    <lineage>
        <taxon>Bacteria</taxon>
        <taxon>Bacillati</taxon>
        <taxon>Bacillota</taxon>
        <taxon>Clostridia</taxon>
        <taxon>Lachnospirales</taxon>
        <taxon>Lachnospiraceae</taxon>
        <taxon>Mobilitalea</taxon>
    </lineage>
</organism>
<gene>
    <name evidence="1" type="ORF">I5677_12085</name>
</gene>
<evidence type="ECO:0000313" key="1">
    <source>
        <dbReference type="EMBL" id="MBH1941632.1"/>
    </source>
</evidence>
<name>A0A8J7HD45_9FIRM</name>
<accession>A0A8J7HD45</accession>
<protein>
    <recommendedName>
        <fullName evidence="3">Phage-related protein</fullName>
    </recommendedName>
</protein>
<evidence type="ECO:0000313" key="2">
    <source>
        <dbReference type="Proteomes" id="UP000623269"/>
    </source>
</evidence>
<sequence>MALEIFKLVGSIFVNNEKADESIAKTDKKAQGLGTTLVKGVGTAAKWGAGLATAAGAGVTAITGLATKTAKTADNIDKMSQKIGISRTAYQELDFVMSQSGASVDSLKSGLKALTNQMSMAQDGSATSQKMFDELGVSWDDGTGKLKDQETMMFEAMTALQNMEDQTKKAALANDLFGKAGSEMMPMLNGAAGSIDKMRKQAHDLGLVLSDETVDGGVKFTDTVDQIKRSLGAMVSNLGASVMPLVQSFADFLLANMPMIQSLFQQLAPVIALVFTNLLPPVMQLIETLLPVLIELFTTIIPVVTEIINAILPILIELFNMLLPPIMELVSTLLPPLLEIFKALMPILTTVIELLRPILKLITDLIGPIISLVTSAITPLVNIVTSLINMALKPLIPVIKIVAEVFNSVLGNAIDYIKSQIDNLKGVFNGIITFFKGVFTGNWKQAFEGLKQIAGNIMNGVINVVKYPINSMISLVNGFIRGLNKLKIPDWVPGVGGKGINIPEIPKLAKGGTVYKAGRAVVGEAGAELLDLPAGARVTPLNGSQKALGGEETTNLLLQIIDFLSRYFPEFLEAIKQGKDVYLDDTKVSKKLAPSMSRELASRNKIGARKVGVAHP</sequence>
<dbReference type="InterPro" id="IPR016024">
    <property type="entry name" value="ARM-type_fold"/>
</dbReference>
<reference evidence="1" key="1">
    <citation type="submission" date="2020-12" db="EMBL/GenBank/DDBJ databases">
        <title>M. sibirica DSM 26468T genome.</title>
        <authorList>
            <person name="Thieme N."/>
            <person name="Rettenmaier R."/>
            <person name="Zverlov V."/>
            <person name="Liebl W."/>
        </authorList>
    </citation>
    <scope>NUCLEOTIDE SEQUENCE</scope>
    <source>
        <strain evidence="1">DSM 26468</strain>
    </source>
</reference>
<comment type="caution">
    <text evidence="1">The sequence shown here is derived from an EMBL/GenBank/DDBJ whole genome shotgun (WGS) entry which is preliminary data.</text>
</comment>
<dbReference type="AlphaFoldDB" id="A0A8J7HD45"/>
<evidence type="ECO:0008006" key="3">
    <source>
        <dbReference type="Google" id="ProtNLM"/>
    </source>
</evidence>
<dbReference type="SUPFAM" id="SSF48371">
    <property type="entry name" value="ARM repeat"/>
    <property type="match status" value="1"/>
</dbReference>
<dbReference type="Proteomes" id="UP000623269">
    <property type="component" value="Unassembled WGS sequence"/>
</dbReference>